<comment type="caution">
    <text evidence="6">The sequence shown here is derived from an EMBL/GenBank/DDBJ whole genome shotgun (WGS) entry which is preliminary data.</text>
</comment>
<evidence type="ECO:0000256" key="2">
    <source>
        <dbReference type="ARBA" id="ARBA00022729"/>
    </source>
</evidence>
<protein>
    <recommendedName>
        <fullName evidence="8">5'-Nucleotidase C-terminal domain-containing protein</fullName>
    </recommendedName>
</protein>
<evidence type="ECO:0000313" key="7">
    <source>
        <dbReference type="Proteomes" id="UP001648503"/>
    </source>
</evidence>
<dbReference type="Pfam" id="PF02872">
    <property type="entry name" value="5_nucleotid_C"/>
    <property type="match status" value="1"/>
</dbReference>
<keyword evidence="7" id="KW-1185">Reference proteome</keyword>
<feature type="signal peptide" evidence="3">
    <location>
        <begin position="1"/>
        <end position="19"/>
    </location>
</feature>
<name>A0ABQ8FHJ6_9FUNG</name>
<dbReference type="Pfam" id="PF00149">
    <property type="entry name" value="Metallophos"/>
    <property type="match status" value="1"/>
</dbReference>
<dbReference type="SUPFAM" id="SSF56300">
    <property type="entry name" value="Metallo-dependent phosphatases"/>
    <property type="match status" value="1"/>
</dbReference>
<evidence type="ECO:0000313" key="6">
    <source>
        <dbReference type="EMBL" id="KAH6598446.1"/>
    </source>
</evidence>
<evidence type="ECO:0000256" key="3">
    <source>
        <dbReference type="RuleBase" id="RU362119"/>
    </source>
</evidence>
<dbReference type="Proteomes" id="UP001648503">
    <property type="component" value="Unassembled WGS sequence"/>
</dbReference>
<comment type="similarity">
    <text evidence="1 3">Belongs to the 5'-nucleotidase family.</text>
</comment>
<evidence type="ECO:0008006" key="8">
    <source>
        <dbReference type="Google" id="ProtNLM"/>
    </source>
</evidence>
<dbReference type="SUPFAM" id="SSF55816">
    <property type="entry name" value="5'-nucleotidase (syn. UDP-sugar hydrolase), C-terminal domain"/>
    <property type="match status" value="1"/>
</dbReference>
<dbReference type="PROSITE" id="PS00786">
    <property type="entry name" value="5_NUCLEOTIDASE_2"/>
    <property type="match status" value="1"/>
</dbReference>
<dbReference type="CDD" id="cd07409">
    <property type="entry name" value="MPP_CD73_N"/>
    <property type="match status" value="1"/>
</dbReference>
<feature type="chain" id="PRO_5045009417" description="5'-Nucleotidase C-terminal domain-containing protein" evidence="3">
    <location>
        <begin position="20"/>
        <end position="538"/>
    </location>
</feature>
<reference evidence="6 7" key="1">
    <citation type="submission" date="2021-02" db="EMBL/GenBank/DDBJ databases">
        <title>Variation within the Batrachochytrium salamandrivorans European outbreak.</title>
        <authorList>
            <person name="Kelly M."/>
            <person name="Pasmans F."/>
            <person name="Shea T.P."/>
            <person name="Munoz J.F."/>
            <person name="Carranza S."/>
            <person name="Cuomo C.A."/>
            <person name="Martel A."/>
        </authorList>
    </citation>
    <scope>NUCLEOTIDE SEQUENCE [LARGE SCALE GENOMIC DNA]</scope>
    <source>
        <strain evidence="6 7">AMFP18/2</strain>
    </source>
</reference>
<dbReference type="InterPro" id="IPR006146">
    <property type="entry name" value="5'-Nucleotdase_CS"/>
</dbReference>
<dbReference type="InterPro" id="IPR029052">
    <property type="entry name" value="Metallo-depent_PP-like"/>
</dbReference>
<sequence length="538" mass="58559">MKSSIIASVLVFAISLADAFPGYSTKNHPRPNKYAPRKLTLLHTNDIHTHFNEFNSGGVDCTAKNRADNKCYGGVARIKSVVDSYRNRSSNVVLFDAGDQFQGTLYFNTYGGAASSEFMNALKYDAMALGNHEFDLGLTALSDFVKSLNFPVLSSNIDFKTAPILKKAGVKPYIVLHKYSLGIIGFITNTTSDITLGGKNITFYDPSGPVQQYVKELRSYGIKRIICVSHNGYNEDMYLASNTYGVDLIVGGHSHSLLLKNTSLPQVQGPYPTSVTNKEGKTTWIVQAHRYGDYLGHLELEWDKHDNMLPPRGDPILLDQNVTQHTATQNRVVELSQAFANLTQKIVGFATDDFPVGPCFNGECAIGDLLADCMLESESVNGAQIAMTNTGGIRASFQKGNISYADVVTMLPFGNVVVSFLYTGAQLKTLFENAAAMHNQLTNKPVLTVPQWAGIQFAFDATLPEGQKVTSATVGGKPLDLTATYKILTNDFVAGGGDNIMPAVKFTPGNVMADVFAACLSRRGPLVPTTNNRFPKLR</sequence>
<dbReference type="Gene3D" id="3.60.21.10">
    <property type="match status" value="1"/>
</dbReference>
<evidence type="ECO:0000256" key="1">
    <source>
        <dbReference type="ARBA" id="ARBA00006654"/>
    </source>
</evidence>
<dbReference type="PANTHER" id="PTHR11575">
    <property type="entry name" value="5'-NUCLEOTIDASE-RELATED"/>
    <property type="match status" value="1"/>
</dbReference>
<keyword evidence="2 3" id="KW-0732">Signal</keyword>
<dbReference type="EMBL" id="JAFCIX010000102">
    <property type="protein sequence ID" value="KAH6598446.1"/>
    <property type="molecule type" value="Genomic_DNA"/>
</dbReference>
<dbReference type="InterPro" id="IPR036907">
    <property type="entry name" value="5'-Nucleotdase_C_sf"/>
</dbReference>
<dbReference type="PANTHER" id="PTHR11575:SF24">
    <property type="entry name" value="5'-NUCLEOTIDASE"/>
    <property type="match status" value="1"/>
</dbReference>
<feature type="domain" description="5'-Nucleotidase C-terminal" evidence="5">
    <location>
        <begin position="347"/>
        <end position="503"/>
    </location>
</feature>
<proteinExistence type="inferred from homology"/>
<dbReference type="InterPro" id="IPR008334">
    <property type="entry name" value="5'-Nucleotdase_C"/>
</dbReference>
<evidence type="ECO:0000259" key="4">
    <source>
        <dbReference type="Pfam" id="PF00149"/>
    </source>
</evidence>
<keyword evidence="3" id="KW-0378">Hydrolase</keyword>
<organism evidence="6 7">
    <name type="scientific">Batrachochytrium salamandrivorans</name>
    <dbReference type="NCBI Taxonomy" id="1357716"/>
    <lineage>
        <taxon>Eukaryota</taxon>
        <taxon>Fungi</taxon>
        <taxon>Fungi incertae sedis</taxon>
        <taxon>Chytridiomycota</taxon>
        <taxon>Chytridiomycota incertae sedis</taxon>
        <taxon>Chytridiomycetes</taxon>
        <taxon>Rhizophydiales</taxon>
        <taxon>Rhizophydiales incertae sedis</taxon>
        <taxon>Batrachochytrium</taxon>
    </lineage>
</organism>
<evidence type="ECO:0000259" key="5">
    <source>
        <dbReference type="Pfam" id="PF02872"/>
    </source>
</evidence>
<accession>A0ABQ8FHJ6</accession>
<dbReference type="Gene3D" id="3.90.780.10">
    <property type="entry name" value="5'-Nucleotidase, C-terminal domain"/>
    <property type="match status" value="1"/>
</dbReference>
<dbReference type="PRINTS" id="PR01607">
    <property type="entry name" value="APYRASEFAMLY"/>
</dbReference>
<gene>
    <name evidence="6" type="ORF">BASA50_003487</name>
</gene>
<feature type="domain" description="Calcineurin-like phosphoesterase" evidence="4">
    <location>
        <begin position="40"/>
        <end position="256"/>
    </location>
</feature>
<dbReference type="InterPro" id="IPR004843">
    <property type="entry name" value="Calcineurin-like_PHP"/>
</dbReference>
<keyword evidence="3" id="KW-0547">Nucleotide-binding</keyword>
<dbReference type="InterPro" id="IPR006179">
    <property type="entry name" value="5_nucleotidase/apyrase"/>
</dbReference>